<protein>
    <submittedName>
        <fullName evidence="1">Potassium-transporting ATPase subunit F</fullName>
    </submittedName>
</protein>
<evidence type="ECO:0000313" key="2">
    <source>
        <dbReference type="Proteomes" id="UP001517388"/>
    </source>
</evidence>
<accession>A0ACC7SBZ3</accession>
<comment type="caution">
    <text evidence="1">The sequence shown here is derived from an EMBL/GenBank/DDBJ whole genome shotgun (WGS) entry which is preliminary data.</text>
</comment>
<gene>
    <name evidence="1" type="ORF">FJR39_24230</name>
</gene>
<proteinExistence type="predicted"/>
<dbReference type="Proteomes" id="UP001517388">
    <property type="component" value="Unassembled WGS sequence"/>
</dbReference>
<dbReference type="EMBL" id="VILF01000007">
    <property type="protein sequence ID" value="MTJ46043.1"/>
    <property type="molecule type" value="Genomic_DNA"/>
</dbReference>
<organism evidence="1 2">
    <name type="scientific">Dolichospermum flos-aquae UHCC 0037</name>
    <dbReference type="NCBI Taxonomy" id="2590026"/>
    <lineage>
        <taxon>Bacteria</taxon>
        <taxon>Bacillati</taxon>
        <taxon>Cyanobacteriota</taxon>
        <taxon>Cyanophyceae</taxon>
        <taxon>Nostocales</taxon>
        <taxon>Aphanizomenonaceae</taxon>
        <taxon>Dolichospermum</taxon>
    </lineage>
</organism>
<sequence length="74" mass="8561">MKMIPLIRLSKFKHQLPITIFIVMCFSLFMSPVVYANTTLSLDRVSTWAMGVLGFTTIMLVVYLLTVIFQPERF</sequence>
<reference evidence="2" key="1">
    <citation type="journal article" date="2020" name="Toxins">
        <title>Phylogenomic Analysis of Secondary Metabolism in the Toxic Cyanobacterial Genera Anabaena, Dolichospermum and Aphanizomenon.</title>
        <authorList>
            <person name="Oesterholm J."/>
            <person name="Popin R.V."/>
            <person name="Fewer D.P."/>
            <person name="Sivonen K."/>
        </authorList>
    </citation>
    <scope>NUCLEOTIDE SEQUENCE [LARGE SCALE GENOMIC DNA]</scope>
    <source>
        <strain evidence="2">UHCC 0037</strain>
    </source>
</reference>
<name>A0ACC7SBZ3_DOLFA</name>
<keyword evidence="2" id="KW-1185">Reference proteome</keyword>
<evidence type="ECO:0000313" key="1">
    <source>
        <dbReference type="EMBL" id="MTJ46043.1"/>
    </source>
</evidence>